<protein>
    <submittedName>
        <fullName evidence="2">Putative cold-shock DNA-binding protein</fullName>
    </submittedName>
</protein>
<dbReference type="CDD" id="cd04458">
    <property type="entry name" value="CSP_CDS"/>
    <property type="match status" value="1"/>
</dbReference>
<evidence type="ECO:0000259" key="1">
    <source>
        <dbReference type="PROSITE" id="PS51857"/>
    </source>
</evidence>
<dbReference type="InterPro" id="IPR011129">
    <property type="entry name" value="CSD"/>
</dbReference>
<dbReference type="PROSITE" id="PS51857">
    <property type="entry name" value="CSD_2"/>
    <property type="match status" value="1"/>
</dbReference>
<dbReference type="AlphaFoldDB" id="A0A3N1D4X8"/>
<feature type="domain" description="CSD" evidence="1">
    <location>
        <begin position="2"/>
        <end position="66"/>
    </location>
</feature>
<dbReference type="SMART" id="SM00357">
    <property type="entry name" value="CSP"/>
    <property type="match status" value="1"/>
</dbReference>
<organism evidence="2 3">
    <name type="scientific">Actinocorallia herbida</name>
    <dbReference type="NCBI Taxonomy" id="58109"/>
    <lineage>
        <taxon>Bacteria</taxon>
        <taxon>Bacillati</taxon>
        <taxon>Actinomycetota</taxon>
        <taxon>Actinomycetes</taxon>
        <taxon>Streptosporangiales</taxon>
        <taxon>Thermomonosporaceae</taxon>
        <taxon>Actinocorallia</taxon>
    </lineage>
</organism>
<keyword evidence="2" id="KW-0238">DNA-binding</keyword>
<dbReference type="PRINTS" id="PR00050">
    <property type="entry name" value="COLDSHOCK"/>
</dbReference>
<dbReference type="SUPFAM" id="SSF50249">
    <property type="entry name" value="Nucleic acid-binding proteins"/>
    <property type="match status" value="1"/>
</dbReference>
<dbReference type="GO" id="GO:0003677">
    <property type="term" value="F:DNA binding"/>
    <property type="evidence" value="ECO:0007669"/>
    <property type="project" value="UniProtKB-KW"/>
</dbReference>
<dbReference type="InterPro" id="IPR012340">
    <property type="entry name" value="NA-bd_OB-fold"/>
</dbReference>
<dbReference type="Gene3D" id="2.40.50.140">
    <property type="entry name" value="Nucleic acid-binding proteins"/>
    <property type="match status" value="1"/>
</dbReference>
<reference evidence="2 3" key="1">
    <citation type="submission" date="2018-11" db="EMBL/GenBank/DDBJ databases">
        <title>Sequencing the genomes of 1000 actinobacteria strains.</title>
        <authorList>
            <person name="Klenk H.-P."/>
        </authorList>
    </citation>
    <scope>NUCLEOTIDE SEQUENCE [LARGE SCALE GENOMIC DNA]</scope>
    <source>
        <strain evidence="2 3">DSM 44254</strain>
    </source>
</reference>
<keyword evidence="3" id="KW-1185">Reference proteome</keyword>
<dbReference type="PANTHER" id="PTHR11544">
    <property type="entry name" value="COLD SHOCK DOMAIN CONTAINING PROTEINS"/>
    <property type="match status" value="1"/>
</dbReference>
<comment type="caution">
    <text evidence="2">The sequence shown here is derived from an EMBL/GenBank/DDBJ whole genome shotgun (WGS) entry which is preliminary data.</text>
</comment>
<dbReference type="InterPro" id="IPR050181">
    <property type="entry name" value="Cold_shock_domain"/>
</dbReference>
<sequence length="146" mass="15927">MALSGRILRFDDVRGYGFIAPDGGGADVFVHANELNADKGTFKAGTPVEFEVMDGERGPKAFSVRLLDRPKGNGSYADDLDAPFDLPDRDWSGDDDSLCDVLTPGELNRELTELFLSSVPELTGAQIIKLRESILTVAKKHGWVED</sequence>
<dbReference type="RefSeq" id="WP_211360025.1">
    <property type="nucleotide sequence ID" value="NZ_RJKE01000001.1"/>
</dbReference>
<dbReference type="EMBL" id="RJKE01000001">
    <property type="protein sequence ID" value="ROO88603.1"/>
    <property type="molecule type" value="Genomic_DNA"/>
</dbReference>
<dbReference type="Proteomes" id="UP000272400">
    <property type="component" value="Unassembled WGS sequence"/>
</dbReference>
<evidence type="ECO:0000313" key="2">
    <source>
        <dbReference type="EMBL" id="ROO88603.1"/>
    </source>
</evidence>
<name>A0A3N1D4X8_9ACTN</name>
<evidence type="ECO:0000313" key="3">
    <source>
        <dbReference type="Proteomes" id="UP000272400"/>
    </source>
</evidence>
<accession>A0A3N1D4X8</accession>
<gene>
    <name evidence="2" type="ORF">EDD29_6277</name>
</gene>
<dbReference type="InterPro" id="IPR002059">
    <property type="entry name" value="CSP_DNA-bd"/>
</dbReference>
<dbReference type="Pfam" id="PF00313">
    <property type="entry name" value="CSD"/>
    <property type="match status" value="1"/>
</dbReference>
<proteinExistence type="predicted"/>